<dbReference type="AlphaFoldDB" id="A0A1E3XGH2"/>
<dbReference type="InterPro" id="IPR005532">
    <property type="entry name" value="SUMF_dom"/>
</dbReference>
<protein>
    <recommendedName>
        <fullName evidence="1">Sulfatase-modifying factor enzyme-like domain-containing protein</fullName>
    </recommendedName>
</protein>
<dbReference type="Pfam" id="PF03781">
    <property type="entry name" value="FGE-sulfatase"/>
    <property type="match status" value="1"/>
</dbReference>
<dbReference type="InterPro" id="IPR042095">
    <property type="entry name" value="SUMF_sf"/>
</dbReference>
<accession>A0A1E3XGH2</accession>
<feature type="domain" description="Sulfatase-modifying factor enzyme-like" evidence="1">
    <location>
        <begin position="20"/>
        <end position="96"/>
    </location>
</feature>
<dbReference type="SUPFAM" id="SSF56436">
    <property type="entry name" value="C-type lectin-like"/>
    <property type="match status" value="1"/>
</dbReference>
<proteinExistence type="predicted"/>
<dbReference type="InterPro" id="IPR016187">
    <property type="entry name" value="CTDL_fold"/>
</dbReference>
<dbReference type="Gene3D" id="3.90.1580.10">
    <property type="entry name" value="paralog of FGE (formylglycine-generating enzyme)"/>
    <property type="match status" value="1"/>
</dbReference>
<organism evidence="2 3">
    <name type="scientific">Candidatus Scalindua rubra</name>
    <dbReference type="NCBI Taxonomy" id="1872076"/>
    <lineage>
        <taxon>Bacteria</taxon>
        <taxon>Pseudomonadati</taxon>
        <taxon>Planctomycetota</taxon>
        <taxon>Candidatus Brocadiia</taxon>
        <taxon>Candidatus Brocadiales</taxon>
        <taxon>Candidatus Scalinduaceae</taxon>
        <taxon>Candidatus Scalindua</taxon>
    </lineage>
</organism>
<sequence length="200" mass="23493">MEFMIDRSGAPAIKFSGTKYIYILPVTKYQFERFIWSTAPSWCDYEKIIEDTGRISPHEINIKNLSSAFLTNINFEEAQEICRWLCGRLPTVKEWDEVYEMVFSNYLLFDEALKYMTEMKEKRKIDIRILKLLEHLHRLGIKRRDLNSSIGELVSEFPVEPYGRIYLKHNQEQALITGSPSKKTRGNNFGLCCVLSYVDE</sequence>
<evidence type="ECO:0000313" key="2">
    <source>
        <dbReference type="EMBL" id="ODS34709.1"/>
    </source>
</evidence>
<comment type="caution">
    <text evidence="2">The sequence shown here is derived from an EMBL/GenBank/DDBJ whole genome shotgun (WGS) entry which is preliminary data.</text>
</comment>
<reference evidence="2 3" key="1">
    <citation type="submission" date="2016-07" db="EMBL/GenBank/DDBJ databases">
        <title>Draft genome of Scalindua rubra, obtained from a brine-seawater interface in the Red Sea, sheds light on salt adaptation in anammox bacteria.</title>
        <authorList>
            <person name="Speth D.R."/>
            <person name="Lagkouvardos I."/>
            <person name="Wang Y."/>
            <person name="Qian P.-Y."/>
            <person name="Dutilh B.E."/>
            <person name="Jetten M.S."/>
        </authorList>
    </citation>
    <scope>NUCLEOTIDE SEQUENCE [LARGE SCALE GENOMIC DNA]</scope>
    <source>
        <strain evidence="2">BSI-1</strain>
    </source>
</reference>
<gene>
    <name evidence="2" type="ORF">SCARUB_00145</name>
</gene>
<name>A0A1E3XGH2_9BACT</name>
<dbReference type="EMBL" id="MAYW01000002">
    <property type="protein sequence ID" value="ODS34709.1"/>
    <property type="molecule type" value="Genomic_DNA"/>
</dbReference>
<dbReference type="Proteomes" id="UP000094056">
    <property type="component" value="Unassembled WGS sequence"/>
</dbReference>
<evidence type="ECO:0000313" key="3">
    <source>
        <dbReference type="Proteomes" id="UP000094056"/>
    </source>
</evidence>
<evidence type="ECO:0000259" key="1">
    <source>
        <dbReference type="Pfam" id="PF03781"/>
    </source>
</evidence>